<dbReference type="Gene3D" id="3.20.20.100">
    <property type="entry name" value="NADP-dependent oxidoreductase domain"/>
    <property type="match status" value="1"/>
</dbReference>
<dbReference type="InterPro" id="IPR020471">
    <property type="entry name" value="AKR"/>
</dbReference>
<evidence type="ECO:0000256" key="2">
    <source>
        <dbReference type="ARBA" id="ARBA00022857"/>
    </source>
</evidence>
<dbReference type="AlphaFoldDB" id="A0A3R9DW83"/>
<proteinExistence type="inferred from homology"/>
<dbReference type="Pfam" id="PF00248">
    <property type="entry name" value="Aldo_ket_red"/>
    <property type="match status" value="1"/>
</dbReference>
<dbReference type="InterPro" id="IPR018170">
    <property type="entry name" value="Aldo/ket_reductase_CS"/>
</dbReference>
<comment type="similarity">
    <text evidence="1">Belongs to the aldo/keto reductase family.</text>
</comment>
<reference evidence="8 9" key="1">
    <citation type="submission" date="2018-12" db="EMBL/GenBank/DDBJ databases">
        <title>Amycolatopsis eburnea sp. nov. actinomycete associate with arbuscular mycorrhiza fungal spore.</title>
        <authorList>
            <person name="Lumyong S."/>
            <person name="Chaiya L."/>
        </authorList>
    </citation>
    <scope>NUCLEOTIDE SEQUENCE [LARGE SCALE GENOMIC DNA]</scope>
    <source>
        <strain evidence="8 9">GLM-1</strain>
    </source>
</reference>
<evidence type="ECO:0000256" key="1">
    <source>
        <dbReference type="ARBA" id="ARBA00007905"/>
    </source>
</evidence>
<dbReference type="PRINTS" id="PR00069">
    <property type="entry name" value="ALDKETRDTASE"/>
</dbReference>
<dbReference type="PROSITE" id="PS00062">
    <property type="entry name" value="ALDOKETO_REDUCTASE_2"/>
    <property type="match status" value="1"/>
</dbReference>
<dbReference type="PANTHER" id="PTHR43827">
    <property type="entry name" value="2,5-DIKETO-D-GLUCONIC ACID REDUCTASE"/>
    <property type="match status" value="1"/>
</dbReference>
<dbReference type="PANTHER" id="PTHR43827:SF3">
    <property type="entry name" value="NADP-DEPENDENT OXIDOREDUCTASE DOMAIN-CONTAINING PROTEIN"/>
    <property type="match status" value="1"/>
</dbReference>
<evidence type="ECO:0000313" key="9">
    <source>
        <dbReference type="Proteomes" id="UP000267081"/>
    </source>
</evidence>
<organism evidence="8 9">
    <name type="scientific">Amycolatopsis eburnea</name>
    <dbReference type="NCBI Taxonomy" id="2267691"/>
    <lineage>
        <taxon>Bacteria</taxon>
        <taxon>Bacillati</taxon>
        <taxon>Actinomycetota</taxon>
        <taxon>Actinomycetes</taxon>
        <taxon>Pseudonocardiales</taxon>
        <taxon>Pseudonocardiaceae</taxon>
        <taxon>Amycolatopsis</taxon>
    </lineage>
</organism>
<comment type="caution">
    <text evidence="8">The sequence shown here is derived from an EMBL/GenBank/DDBJ whole genome shotgun (WGS) entry which is preliminary data.</text>
</comment>
<evidence type="ECO:0000256" key="6">
    <source>
        <dbReference type="PIRSR" id="PIRSR000097-3"/>
    </source>
</evidence>
<dbReference type="OrthoDB" id="9804790at2"/>
<dbReference type="EMBL" id="RSEC01000063">
    <property type="protein sequence ID" value="RSD07843.1"/>
    <property type="molecule type" value="Genomic_DNA"/>
</dbReference>
<feature type="site" description="Lowers pKa of active site Tyr" evidence="6">
    <location>
        <position position="80"/>
    </location>
</feature>
<dbReference type="RefSeq" id="WP_125316113.1">
    <property type="nucleotide sequence ID" value="NZ_RSEC01000063.1"/>
</dbReference>
<name>A0A3R9DW83_9PSEU</name>
<evidence type="ECO:0000256" key="4">
    <source>
        <dbReference type="PIRSR" id="PIRSR000097-1"/>
    </source>
</evidence>
<keyword evidence="9" id="KW-1185">Reference proteome</keyword>
<gene>
    <name evidence="8" type="ORF">EIY87_44445</name>
</gene>
<feature type="domain" description="NADP-dependent oxidoreductase" evidence="7">
    <location>
        <begin position="28"/>
        <end position="264"/>
    </location>
</feature>
<evidence type="ECO:0000259" key="7">
    <source>
        <dbReference type="Pfam" id="PF00248"/>
    </source>
</evidence>
<dbReference type="InterPro" id="IPR023210">
    <property type="entry name" value="NADP_OxRdtase_dom"/>
</dbReference>
<protein>
    <submittedName>
        <fullName evidence="8">Aldo/keto reductase</fullName>
    </submittedName>
</protein>
<keyword evidence="3" id="KW-0560">Oxidoreductase</keyword>
<dbReference type="SUPFAM" id="SSF51430">
    <property type="entry name" value="NAD(P)-linked oxidoreductase"/>
    <property type="match status" value="1"/>
</dbReference>
<evidence type="ECO:0000256" key="3">
    <source>
        <dbReference type="ARBA" id="ARBA00023002"/>
    </source>
</evidence>
<evidence type="ECO:0000313" key="8">
    <source>
        <dbReference type="EMBL" id="RSD07843.1"/>
    </source>
</evidence>
<dbReference type="GO" id="GO:0016616">
    <property type="term" value="F:oxidoreductase activity, acting on the CH-OH group of donors, NAD or NADP as acceptor"/>
    <property type="evidence" value="ECO:0007669"/>
    <property type="project" value="UniProtKB-ARBA"/>
</dbReference>
<feature type="binding site" evidence="5">
    <location>
        <position position="113"/>
    </location>
    <ligand>
        <name>substrate</name>
    </ligand>
</feature>
<evidence type="ECO:0000256" key="5">
    <source>
        <dbReference type="PIRSR" id="PIRSR000097-2"/>
    </source>
</evidence>
<accession>A0A3R9DW83</accession>
<dbReference type="Proteomes" id="UP000267081">
    <property type="component" value="Unassembled WGS sequence"/>
</dbReference>
<dbReference type="InterPro" id="IPR036812">
    <property type="entry name" value="NAD(P)_OxRdtase_dom_sf"/>
</dbReference>
<dbReference type="PIRSF" id="PIRSF000097">
    <property type="entry name" value="AKR"/>
    <property type="match status" value="1"/>
</dbReference>
<dbReference type="FunFam" id="3.20.20.100:FF:000015">
    <property type="entry name" value="Oxidoreductase, aldo/keto reductase family"/>
    <property type="match status" value="1"/>
</dbReference>
<feature type="active site" description="Proton donor" evidence="4">
    <location>
        <position position="55"/>
    </location>
</feature>
<keyword evidence="2" id="KW-0521">NADP</keyword>
<dbReference type="PROSITE" id="PS00798">
    <property type="entry name" value="ALDOKETO_REDUCTASE_1"/>
    <property type="match status" value="1"/>
</dbReference>
<sequence length="279" mass="30899">MTTTTADVPTVELNNGVRIPQFGFGVFQIPPAETARAVRTALEAGYRHIDTAQMYRNEEGVGAGIAESGLKREDVFVTTKLANDAHGHDNAITALEGSLRRLGFDHVDLYLIHWPLPHKENYVRTWQGFEEILRAGKARAIGVSNFQRAHLDRLADECETVPAVNQIELHPALQQHDLRAYHREHGIATEAWSPLAQAEVLDDPVLADLAAKHGRTAAQVVLRWHLQLGNIVFPKSSSPDRIRQNIDVFGFELDDEDLTAIGKLDAGRRTGPDPDAFKG</sequence>